<organism evidence="1 2">
    <name type="scientific">Meloidogyne enterolobii</name>
    <name type="common">Root-knot nematode worm</name>
    <name type="synonym">Meloidogyne mayaguensis</name>
    <dbReference type="NCBI Taxonomy" id="390850"/>
    <lineage>
        <taxon>Eukaryota</taxon>
        <taxon>Metazoa</taxon>
        <taxon>Ecdysozoa</taxon>
        <taxon>Nematoda</taxon>
        <taxon>Chromadorea</taxon>
        <taxon>Rhabditida</taxon>
        <taxon>Tylenchina</taxon>
        <taxon>Tylenchomorpha</taxon>
        <taxon>Tylenchoidea</taxon>
        <taxon>Meloidogynidae</taxon>
        <taxon>Meloidogyninae</taxon>
        <taxon>Meloidogyne</taxon>
    </lineage>
</organism>
<protein>
    <submittedName>
        <fullName evidence="1">Uncharacterized protein</fullName>
    </submittedName>
</protein>
<accession>A0ACB1AMT6</accession>
<evidence type="ECO:0000313" key="2">
    <source>
        <dbReference type="Proteomes" id="UP001497535"/>
    </source>
</evidence>
<gene>
    <name evidence="1" type="ORF">MENTE1834_LOCUS40898</name>
</gene>
<keyword evidence="2" id="KW-1185">Reference proteome</keyword>
<evidence type="ECO:0000313" key="1">
    <source>
        <dbReference type="EMBL" id="CAK5095404.1"/>
    </source>
</evidence>
<sequence>MPIVHAESFLLLQDFVVRISGCIAAIQQRHVFLSNSLPQANGLSNFQSGNSDA</sequence>
<proteinExistence type="predicted"/>
<dbReference type="EMBL" id="CAVMJV010000098">
    <property type="protein sequence ID" value="CAK5095404.1"/>
    <property type="molecule type" value="Genomic_DNA"/>
</dbReference>
<name>A0ACB1AMT6_MELEN</name>
<reference evidence="1" key="1">
    <citation type="submission" date="2023-11" db="EMBL/GenBank/DDBJ databases">
        <authorList>
            <person name="Poullet M."/>
        </authorList>
    </citation>
    <scope>NUCLEOTIDE SEQUENCE</scope>
    <source>
        <strain evidence="1">E1834</strain>
    </source>
</reference>
<dbReference type="Proteomes" id="UP001497535">
    <property type="component" value="Unassembled WGS sequence"/>
</dbReference>
<comment type="caution">
    <text evidence="1">The sequence shown here is derived from an EMBL/GenBank/DDBJ whole genome shotgun (WGS) entry which is preliminary data.</text>
</comment>